<organism evidence="1 2">
    <name type="scientific">Platanthera guangdongensis</name>
    <dbReference type="NCBI Taxonomy" id="2320717"/>
    <lineage>
        <taxon>Eukaryota</taxon>
        <taxon>Viridiplantae</taxon>
        <taxon>Streptophyta</taxon>
        <taxon>Embryophyta</taxon>
        <taxon>Tracheophyta</taxon>
        <taxon>Spermatophyta</taxon>
        <taxon>Magnoliopsida</taxon>
        <taxon>Liliopsida</taxon>
        <taxon>Asparagales</taxon>
        <taxon>Orchidaceae</taxon>
        <taxon>Orchidoideae</taxon>
        <taxon>Orchideae</taxon>
        <taxon>Orchidinae</taxon>
        <taxon>Platanthera</taxon>
    </lineage>
</organism>
<reference evidence="1 2" key="1">
    <citation type="journal article" date="2022" name="Nat. Plants">
        <title>Genomes of leafy and leafless Platanthera orchids illuminate the evolution of mycoheterotrophy.</title>
        <authorList>
            <person name="Li M.H."/>
            <person name="Liu K.W."/>
            <person name="Li Z."/>
            <person name="Lu H.C."/>
            <person name="Ye Q.L."/>
            <person name="Zhang D."/>
            <person name="Wang J.Y."/>
            <person name="Li Y.F."/>
            <person name="Zhong Z.M."/>
            <person name="Liu X."/>
            <person name="Yu X."/>
            <person name="Liu D.K."/>
            <person name="Tu X.D."/>
            <person name="Liu B."/>
            <person name="Hao Y."/>
            <person name="Liao X.Y."/>
            <person name="Jiang Y.T."/>
            <person name="Sun W.H."/>
            <person name="Chen J."/>
            <person name="Chen Y.Q."/>
            <person name="Ai Y."/>
            <person name="Zhai J.W."/>
            <person name="Wu S.S."/>
            <person name="Zhou Z."/>
            <person name="Hsiao Y.Y."/>
            <person name="Wu W.L."/>
            <person name="Chen Y.Y."/>
            <person name="Lin Y.F."/>
            <person name="Hsu J.L."/>
            <person name="Li C.Y."/>
            <person name="Wang Z.W."/>
            <person name="Zhao X."/>
            <person name="Zhong W.Y."/>
            <person name="Ma X.K."/>
            <person name="Ma L."/>
            <person name="Huang J."/>
            <person name="Chen G.Z."/>
            <person name="Huang M.Z."/>
            <person name="Huang L."/>
            <person name="Peng D.H."/>
            <person name="Luo Y.B."/>
            <person name="Zou S.Q."/>
            <person name="Chen S.P."/>
            <person name="Lan S."/>
            <person name="Tsai W.C."/>
            <person name="Van de Peer Y."/>
            <person name="Liu Z.J."/>
        </authorList>
    </citation>
    <scope>NUCLEOTIDE SEQUENCE [LARGE SCALE GENOMIC DNA]</scope>
    <source>
        <strain evidence="1">Lor288</strain>
    </source>
</reference>
<name>A0ABR2LZT7_9ASPA</name>
<keyword evidence="2" id="KW-1185">Reference proteome</keyword>
<accession>A0ABR2LZT7</accession>
<comment type="caution">
    <text evidence="1">The sequence shown here is derived from an EMBL/GenBank/DDBJ whole genome shotgun (WGS) entry which is preliminary data.</text>
</comment>
<dbReference type="Proteomes" id="UP001412067">
    <property type="component" value="Unassembled WGS sequence"/>
</dbReference>
<gene>
    <name evidence="1" type="ORF">KSP40_PGU021035</name>
</gene>
<protein>
    <submittedName>
        <fullName evidence="1">Uncharacterized protein</fullName>
    </submittedName>
</protein>
<sequence>MAVSMAACRFAAMKHTDTPSLRGKGRVEVCLNLCNASVHAPLPQPLPRFAIFLWIAVVDREREANPTRVF</sequence>
<evidence type="ECO:0000313" key="2">
    <source>
        <dbReference type="Proteomes" id="UP001412067"/>
    </source>
</evidence>
<dbReference type="EMBL" id="JBBWWR010000013">
    <property type="protein sequence ID" value="KAK8955733.1"/>
    <property type="molecule type" value="Genomic_DNA"/>
</dbReference>
<evidence type="ECO:0000313" key="1">
    <source>
        <dbReference type="EMBL" id="KAK8955733.1"/>
    </source>
</evidence>
<proteinExistence type="predicted"/>